<dbReference type="Proteomes" id="UP000218418">
    <property type="component" value="Chromosome"/>
</dbReference>
<reference evidence="1 2" key="1">
    <citation type="submission" date="2017-06" db="EMBL/GenBank/DDBJ databases">
        <title>Genome sequencing of cyanobaciteial culture collection at National Institute for Environmental Studies (NIES).</title>
        <authorList>
            <person name="Hirose Y."/>
            <person name="Shimura Y."/>
            <person name="Fujisawa T."/>
            <person name="Nakamura Y."/>
            <person name="Kawachi M."/>
        </authorList>
    </citation>
    <scope>NUCLEOTIDE SEQUENCE [LARGE SCALE GENOMIC DNA]</scope>
    <source>
        <strain evidence="1 2">NIES-267</strain>
    </source>
</reference>
<name>A0A1Z4M0R0_9CYAN</name>
<accession>A0A1Z4M0R0</accession>
<proteinExistence type="predicted"/>
<protein>
    <submittedName>
        <fullName evidence="1">Uncharacterized protein</fullName>
    </submittedName>
</protein>
<evidence type="ECO:0000313" key="2">
    <source>
        <dbReference type="Proteomes" id="UP000218418"/>
    </source>
</evidence>
<dbReference type="EMBL" id="AP018227">
    <property type="protein sequence ID" value="BAY87055.1"/>
    <property type="molecule type" value="Genomic_DNA"/>
</dbReference>
<evidence type="ECO:0000313" key="1">
    <source>
        <dbReference type="EMBL" id="BAY87055.1"/>
    </source>
</evidence>
<gene>
    <name evidence="1" type="ORF">NIES267_65660</name>
</gene>
<keyword evidence="2" id="KW-1185">Reference proteome</keyword>
<organism evidence="1 2">
    <name type="scientific">Calothrix parasitica NIES-267</name>
    <dbReference type="NCBI Taxonomy" id="1973488"/>
    <lineage>
        <taxon>Bacteria</taxon>
        <taxon>Bacillati</taxon>
        <taxon>Cyanobacteriota</taxon>
        <taxon>Cyanophyceae</taxon>
        <taxon>Nostocales</taxon>
        <taxon>Calotrichaceae</taxon>
        <taxon>Calothrix</taxon>
    </lineage>
</organism>
<sequence length="46" mass="5395">MPALDSNIILFQKKITIVPQLIKKKAYFYTFIATLFISYKQVKNIT</sequence>
<dbReference type="AlphaFoldDB" id="A0A1Z4M0R0"/>